<dbReference type="RefSeq" id="WP_307324845.1">
    <property type="nucleotide sequence ID" value="NZ_JAUSUG010000006.1"/>
</dbReference>
<keyword evidence="2 9" id="KW-0436">Ligase</keyword>
<dbReference type="PANTHER" id="PTHR24095:SF14">
    <property type="entry name" value="ACETYL-COENZYME A SYNTHETASE 1"/>
    <property type="match status" value="1"/>
</dbReference>
<dbReference type="InterPro" id="IPR025110">
    <property type="entry name" value="AMP-bd_C"/>
</dbReference>
<evidence type="ECO:0000256" key="3">
    <source>
        <dbReference type="ARBA" id="ARBA00022741"/>
    </source>
</evidence>
<feature type="compositionally biased region" description="Basic and acidic residues" evidence="6">
    <location>
        <begin position="1"/>
        <end position="11"/>
    </location>
</feature>
<dbReference type="InterPro" id="IPR042099">
    <property type="entry name" value="ANL_N_sf"/>
</dbReference>
<dbReference type="PANTHER" id="PTHR24095">
    <property type="entry name" value="ACETYL-COENZYME A SYNTHETASE"/>
    <property type="match status" value="1"/>
</dbReference>
<dbReference type="PROSITE" id="PS00455">
    <property type="entry name" value="AMP_BINDING"/>
    <property type="match status" value="1"/>
</dbReference>
<dbReference type="InterPro" id="IPR045851">
    <property type="entry name" value="AMP-bd_C_sf"/>
</dbReference>
<protein>
    <recommendedName>
        <fullName evidence="1">acetate--CoA ligase</fullName>
        <ecNumber evidence="1">6.2.1.1</ecNumber>
    </recommendedName>
</protein>
<evidence type="ECO:0000256" key="5">
    <source>
        <dbReference type="ARBA" id="ARBA00022990"/>
    </source>
</evidence>
<keyword evidence="4" id="KW-0067">ATP-binding</keyword>
<evidence type="ECO:0000256" key="2">
    <source>
        <dbReference type="ARBA" id="ARBA00022598"/>
    </source>
</evidence>
<gene>
    <name evidence="9" type="ORF">J2S74_002017</name>
</gene>
<keyword evidence="10" id="KW-1185">Reference proteome</keyword>
<reference evidence="9 10" key="1">
    <citation type="submission" date="2023-07" db="EMBL/GenBank/DDBJ databases">
        <title>Genomic Encyclopedia of Type Strains, Phase IV (KMG-IV): sequencing the most valuable type-strain genomes for metagenomic binning, comparative biology and taxonomic classification.</title>
        <authorList>
            <person name="Goeker M."/>
        </authorList>
    </citation>
    <scope>NUCLEOTIDE SEQUENCE [LARGE SCALE GENOMIC DNA]</scope>
    <source>
        <strain evidence="9 10">DSM 9768</strain>
    </source>
</reference>
<dbReference type="EC" id="6.2.1.1" evidence="1"/>
<feature type="domain" description="AMP-dependent synthetase/ligase" evidence="7">
    <location>
        <begin position="64"/>
        <end position="419"/>
    </location>
</feature>
<comment type="caution">
    <text evidence="9">The sequence shown here is derived from an EMBL/GenBank/DDBJ whole genome shotgun (WGS) entry which is preliminary data.</text>
</comment>
<evidence type="ECO:0000256" key="1">
    <source>
        <dbReference type="ARBA" id="ARBA00013275"/>
    </source>
</evidence>
<accession>A0ABT9ZTS9</accession>
<sequence>MTTDVNKENKQHNLPPQATRKHHLEDYQATVNSFNWDDAVSALSKAPTGKWNAAYEVIDRHVEEGYGEKTALLFTNGVRDEKFSFAEVKNITDKYAHVLKKNGVKAGDRVFIFLPKSPDCYFTILAAIKVGAIAGPLFEAFMEEAIKERMTDCEAQYLITDKELGKRVPLKEIPSVVKTWNIDELKDEAKWIEDDEESPIEWLHKEAGMLIHYTSGSTGKPKGVLHAHRTVSHHYITGKWVLDIHDEDVYWCTSHPGWVTGSVYGVFAPWLNRATVVIHGGRFDAQEWYSLIERFGVTIWYSAPTAFRMLMSQGKVYENYDLSSLRHMLSVGEPLNPEVIYWAYEAFGVRIHDTWWMTETGGHLIVNLPSQVIKPGSMGRPFPGVEVGILDENNQPLPRGSVGQLAVKAPWPGLMKEIWKNEEKYKSYFTDNGWYISGDTAYQDEDGYIFFNGRNDDLIKTSGEQVGPFEVESKLIEHPAVAEAGVIGKPDPIRGEIIKAFVTLREGYEESQGLNEEIRLFVKAKLAAHAAPREIEVLDELPKTKISGKILRRLLKEKEVNKMRELKGESVV</sequence>
<dbReference type="Pfam" id="PF13193">
    <property type="entry name" value="AMP-binding_C"/>
    <property type="match status" value="1"/>
</dbReference>
<dbReference type="Pfam" id="PF00501">
    <property type="entry name" value="AMP-binding"/>
    <property type="match status" value="1"/>
</dbReference>
<dbReference type="InterPro" id="IPR020845">
    <property type="entry name" value="AMP-binding_CS"/>
</dbReference>
<dbReference type="Proteomes" id="UP001230005">
    <property type="component" value="Unassembled WGS sequence"/>
</dbReference>
<dbReference type="Gene3D" id="3.40.50.12780">
    <property type="entry name" value="N-terminal domain of ligase-like"/>
    <property type="match status" value="1"/>
</dbReference>
<evidence type="ECO:0000259" key="8">
    <source>
        <dbReference type="Pfam" id="PF13193"/>
    </source>
</evidence>
<keyword evidence="5" id="KW-0007">Acetylation</keyword>
<feature type="region of interest" description="Disordered" evidence="6">
    <location>
        <begin position="1"/>
        <end position="21"/>
    </location>
</feature>
<name>A0ABT9ZTS9_9BACI</name>
<organism evidence="9 10">
    <name type="scientific">Evansella vedderi</name>
    <dbReference type="NCBI Taxonomy" id="38282"/>
    <lineage>
        <taxon>Bacteria</taxon>
        <taxon>Bacillati</taxon>
        <taxon>Bacillota</taxon>
        <taxon>Bacilli</taxon>
        <taxon>Bacillales</taxon>
        <taxon>Bacillaceae</taxon>
        <taxon>Evansella</taxon>
    </lineage>
</organism>
<evidence type="ECO:0000313" key="9">
    <source>
        <dbReference type="EMBL" id="MDQ0254638.1"/>
    </source>
</evidence>
<evidence type="ECO:0000256" key="4">
    <source>
        <dbReference type="ARBA" id="ARBA00022840"/>
    </source>
</evidence>
<dbReference type="NCBIfam" id="NF003313">
    <property type="entry name" value="PRK04319.1"/>
    <property type="match status" value="1"/>
</dbReference>
<proteinExistence type="predicted"/>
<feature type="domain" description="AMP-binding enzyme C-terminal" evidence="8">
    <location>
        <begin position="470"/>
        <end position="545"/>
    </location>
</feature>
<evidence type="ECO:0000313" key="10">
    <source>
        <dbReference type="Proteomes" id="UP001230005"/>
    </source>
</evidence>
<dbReference type="InterPro" id="IPR000873">
    <property type="entry name" value="AMP-dep_synth/lig_dom"/>
</dbReference>
<evidence type="ECO:0000256" key="6">
    <source>
        <dbReference type="SAM" id="MobiDB-lite"/>
    </source>
</evidence>
<dbReference type="SUPFAM" id="SSF56801">
    <property type="entry name" value="Acetyl-CoA synthetase-like"/>
    <property type="match status" value="1"/>
</dbReference>
<dbReference type="EMBL" id="JAUSUG010000006">
    <property type="protein sequence ID" value="MDQ0254638.1"/>
    <property type="molecule type" value="Genomic_DNA"/>
</dbReference>
<dbReference type="Gene3D" id="3.30.300.30">
    <property type="match status" value="1"/>
</dbReference>
<keyword evidence="3" id="KW-0547">Nucleotide-binding</keyword>
<evidence type="ECO:0000259" key="7">
    <source>
        <dbReference type="Pfam" id="PF00501"/>
    </source>
</evidence>
<dbReference type="GO" id="GO:0003987">
    <property type="term" value="F:acetate-CoA ligase activity"/>
    <property type="evidence" value="ECO:0007669"/>
    <property type="project" value="UniProtKB-EC"/>
</dbReference>